<evidence type="ECO:0000256" key="1">
    <source>
        <dbReference type="SAM" id="MobiDB-lite"/>
    </source>
</evidence>
<dbReference type="AlphaFoldDB" id="B1Y032"/>
<dbReference type="eggNOG" id="COG3107">
    <property type="taxonomic scope" value="Bacteria"/>
</dbReference>
<sequence precursor="true">MTSDARLVRHLRVSAPDEAAVRALLPRLEDALRCASLPDGGARVLLVRRLALGRVAAGISAGALAQRVEQRLAESDVTWIDGGTAMAERAEHVCFASALDARLQLAARLLRGQPCEAWYWRLAVPEWRRGEPLALQLRAITLTVAGWPEAAVALPVWAAGVVRAWGAGLLGQAFDEAQGAALLRHVGRPSVPAHALAAASPSRASWLDTLLGGGGTAVTASRSSATAPPARAAAPGIEPDPVPTGPGIRPGVDLVRDRQPRPGVETSADHADAAGPANEAAIRIGHRQPAAAQQDTGDDAGAATLASDGASKGQAAAAHLPSPHAPKASPADAGSSARPGPAPQPVIQAASGQAADDSVAPPHRTAAPGWPAATLARSRCAGLLFLLPVLARLGIVDACEAAGLDCATFARAVLRSVLQRLRVPPDDPAWALAENPSGRVTPALPPDALRLAHAWRHDTQRWLRRAGGGGGLGLARLVLRPGQMALTATHADIHFRLADADLRVRRLGLDIDPGWLPWFGRVVAFHYSSGDAPLGREPPP</sequence>
<dbReference type="HOGENOM" id="CLU_460664_0_0_4"/>
<feature type="compositionally biased region" description="Low complexity" evidence="1">
    <location>
        <begin position="290"/>
        <end position="333"/>
    </location>
</feature>
<accession>B1Y032</accession>
<reference evidence="2 3" key="1">
    <citation type="submission" date="2008-03" db="EMBL/GenBank/DDBJ databases">
        <title>Complete sequence of Leptothrix cholodnii SP-6.</title>
        <authorList>
            <consortium name="US DOE Joint Genome Institute"/>
            <person name="Copeland A."/>
            <person name="Lucas S."/>
            <person name="Lapidus A."/>
            <person name="Glavina del Rio T."/>
            <person name="Dalin E."/>
            <person name="Tice H."/>
            <person name="Bruce D."/>
            <person name="Goodwin L."/>
            <person name="Pitluck S."/>
            <person name="Chertkov O."/>
            <person name="Brettin T."/>
            <person name="Detter J.C."/>
            <person name="Han C."/>
            <person name="Kuske C.R."/>
            <person name="Schmutz J."/>
            <person name="Larimer F."/>
            <person name="Land M."/>
            <person name="Hauser L."/>
            <person name="Kyrpides N."/>
            <person name="Lykidis A."/>
            <person name="Emerson D."/>
            <person name="Richardson P."/>
        </authorList>
    </citation>
    <scope>NUCLEOTIDE SEQUENCE [LARGE SCALE GENOMIC DNA]</scope>
    <source>
        <strain evidence="3">ATCC 51168 / LMG 8142 / SP-6</strain>
    </source>
</reference>
<gene>
    <name evidence="2" type="ordered locus">Lcho_3053</name>
</gene>
<organism evidence="2 3">
    <name type="scientific">Leptothrix cholodnii (strain ATCC 51168 / LMG 8142 / SP-6)</name>
    <name type="common">Leptothrix discophora (strain SP-6)</name>
    <dbReference type="NCBI Taxonomy" id="395495"/>
    <lineage>
        <taxon>Bacteria</taxon>
        <taxon>Pseudomonadati</taxon>
        <taxon>Pseudomonadota</taxon>
        <taxon>Betaproteobacteria</taxon>
        <taxon>Burkholderiales</taxon>
        <taxon>Sphaerotilaceae</taxon>
        <taxon>Leptothrix</taxon>
    </lineage>
</organism>
<protein>
    <submittedName>
        <fullName evidence="2">Uncharacterized protein</fullName>
    </submittedName>
</protein>
<evidence type="ECO:0000313" key="3">
    <source>
        <dbReference type="Proteomes" id="UP000001693"/>
    </source>
</evidence>
<dbReference type="EMBL" id="CP001013">
    <property type="protein sequence ID" value="ACB35313.1"/>
    <property type="molecule type" value="Genomic_DNA"/>
</dbReference>
<dbReference type="RefSeq" id="WP_012348064.1">
    <property type="nucleotide sequence ID" value="NC_010524.1"/>
</dbReference>
<dbReference type="Proteomes" id="UP000001693">
    <property type="component" value="Chromosome"/>
</dbReference>
<dbReference type="OrthoDB" id="5525274at2"/>
<keyword evidence="3" id="KW-1185">Reference proteome</keyword>
<feature type="compositionally biased region" description="Low complexity" evidence="1">
    <location>
        <begin position="217"/>
        <end position="236"/>
    </location>
</feature>
<feature type="region of interest" description="Disordered" evidence="1">
    <location>
        <begin position="287"/>
        <end position="367"/>
    </location>
</feature>
<proteinExistence type="predicted"/>
<dbReference type="KEGG" id="lch:Lcho_3053"/>
<name>B1Y032_LEPCP</name>
<dbReference type="STRING" id="395495.Lcho_3053"/>
<evidence type="ECO:0000313" key="2">
    <source>
        <dbReference type="EMBL" id="ACB35313.1"/>
    </source>
</evidence>
<feature type="region of interest" description="Disordered" evidence="1">
    <location>
        <begin position="217"/>
        <end position="274"/>
    </location>
</feature>